<dbReference type="Proteomes" id="UP000649573">
    <property type="component" value="Unassembled WGS sequence"/>
</dbReference>
<evidence type="ECO:0000313" key="4">
    <source>
        <dbReference type="EMBL" id="GGU20403.1"/>
    </source>
</evidence>
<proteinExistence type="inferred from homology"/>
<protein>
    <submittedName>
        <fullName evidence="4">Alpha/beta hydrolase</fullName>
    </submittedName>
</protein>
<evidence type="ECO:0000256" key="1">
    <source>
        <dbReference type="ARBA" id="ARBA00010515"/>
    </source>
</evidence>
<dbReference type="InterPro" id="IPR019826">
    <property type="entry name" value="Carboxylesterase_B_AS"/>
</dbReference>
<comment type="caution">
    <text evidence="4">The sequence shown here is derived from an EMBL/GenBank/DDBJ whole genome shotgun (WGS) entry which is preliminary data.</text>
</comment>
<dbReference type="PROSITE" id="PS01173">
    <property type="entry name" value="LIPASE_GDXG_HIS"/>
    <property type="match status" value="1"/>
</dbReference>
<dbReference type="PROSITE" id="PS00122">
    <property type="entry name" value="CARBOXYLESTERASE_B_1"/>
    <property type="match status" value="1"/>
</dbReference>
<gene>
    <name evidence="4" type="ORF">GCM10010178_10700</name>
</gene>
<dbReference type="Gene3D" id="3.40.50.1820">
    <property type="entry name" value="alpha/beta hydrolase"/>
    <property type="match status" value="1"/>
</dbReference>
<accession>A0ABQ2UEL9</accession>
<sequence length="365" mass="38814">MDDQIVSTSSRQRVALRMATLGVAAALRLPDRVIRAIVGAPVQVEGAQLSPTAQLLIALERAVPRAAPNVVPDLVAVRRDFDIASSVLLAGVGRDVQVRDTVVNGAHGPIPARVYSPPGASGPLPLLVFFHGGGFVLGSLTSHDGICRFLSEHGGVRVVAVEYALAPEHPYPAGVEDTYAAFRHIASNAEHFGGVDGVVGVGGDSAGGALSAVVAQRCVDEAVPKPAFNLMLYPAVDGLSEHRSRQLFGSGFFLNSEVVDWYRACYTQDLTRLLEPYASPLRSPDFRGLPPTCVVTGGFDLFRDEGTEYADRLRAAGVEVTHLHHDGLVHGFASFLACDRHARQAMWAAAAELRRMAAVAREPSS</sequence>
<dbReference type="InterPro" id="IPR029058">
    <property type="entry name" value="AB_hydrolase_fold"/>
</dbReference>
<dbReference type="Pfam" id="PF07859">
    <property type="entry name" value="Abhydrolase_3"/>
    <property type="match status" value="1"/>
</dbReference>
<name>A0ABQ2UEL9_9PSEU</name>
<evidence type="ECO:0000256" key="2">
    <source>
        <dbReference type="ARBA" id="ARBA00022801"/>
    </source>
</evidence>
<organism evidence="4 5">
    <name type="scientific">Lentzea flava</name>
    <dbReference type="NCBI Taxonomy" id="103732"/>
    <lineage>
        <taxon>Bacteria</taxon>
        <taxon>Bacillati</taxon>
        <taxon>Actinomycetota</taxon>
        <taxon>Actinomycetes</taxon>
        <taxon>Pseudonocardiales</taxon>
        <taxon>Pseudonocardiaceae</taxon>
        <taxon>Lentzea</taxon>
    </lineage>
</organism>
<evidence type="ECO:0000259" key="3">
    <source>
        <dbReference type="Pfam" id="PF07859"/>
    </source>
</evidence>
<reference evidence="5" key="1">
    <citation type="journal article" date="2019" name="Int. J. Syst. Evol. Microbiol.">
        <title>The Global Catalogue of Microorganisms (GCM) 10K type strain sequencing project: providing services to taxonomists for standard genome sequencing and annotation.</title>
        <authorList>
            <consortium name="The Broad Institute Genomics Platform"/>
            <consortium name="The Broad Institute Genome Sequencing Center for Infectious Disease"/>
            <person name="Wu L."/>
            <person name="Ma J."/>
        </authorList>
    </citation>
    <scope>NUCLEOTIDE SEQUENCE [LARGE SCALE GENOMIC DNA]</scope>
    <source>
        <strain evidence="5">JCM 3296</strain>
    </source>
</reference>
<dbReference type="GO" id="GO:0016787">
    <property type="term" value="F:hydrolase activity"/>
    <property type="evidence" value="ECO:0007669"/>
    <property type="project" value="UniProtKB-KW"/>
</dbReference>
<dbReference type="PANTHER" id="PTHR48081">
    <property type="entry name" value="AB HYDROLASE SUPERFAMILY PROTEIN C4A8.06C"/>
    <property type="match status" value="1"/>
</dbReference>
<keyword evidence="5" id="KW-1185">Reference proteome</keyword>
<dbReference type="InterPro" id="IPR013094">
    <property type="entry name" value="AB_hydrolase_3"/>
</dbReference>
<feature type="domain" description="Alpha/beta hydrolase fold-3" evidence="3">
    <location>
        <begin position="127"/>
        <end position="333"/>
    </location>
</feature>
<dbReference type="InterPro" id="IPR002168">
    <property type="entry name" value="Lipase_GDXG_HIS_AS"/>
</dbReference>
<dbReference type="InterPro" id="IPR050300">
    <property type="entry name" value="GDXG_lipolytic_enzyme"/>
</dbReference>
<dbReference type="PANTHER" id="PTHR48081:SF8">
    <property type="entry name" value="ALPHA_BETA HYDROLASE FOLD-3 DOMAIN-CONTAINING PROTEIN-RELATED"/>
    <property type="match status" value="1"/>
</dbReference>
<evidence type="ECO:0000313" key="5">
    <source>
        <dbReference type="Proteomes" id="UP000649573"/>
    </source>
</evidence>
<dbReference type="SUPFAM" id="SSF53474">
    <property type="entry name" value="alpha/beta-Hydrolases"/>
    <property type="match status" value="1"/>
</dbReference>
<dbReference type="EMBL" id="BMRE01000002">
    <property type="protein sequence ID" value="GGU20403.1"/>
    <property type="molecule type" value="Genomic_DNA"/>
</dbReference>
<keyword evidence="2 4" id="KW-0378">Hydrolase</keyword>
<comment type="similarity">
    <text evidence="1">Belongs to the 'GDXG' lipolytic enzyme family.</text>
</comment>